<dbReference type="InterPro" id="IPR036390">
    <property type="entry name" value="WH_DNA-bd_sf"/>
</dbReference>
<evidence type="ECO:0000256" key="2">
    <source>
        <dbReference type="ARBA" id="ARBA00023125"/>
    </source>
</evidence>
<dbReference type="Proteomes" id="UP001428774">
    <property type="component" value="Unassembled WGS sequence"/>
</dbReference>
<dbReference type="NCBIfam" id="TIGR02325">
    <property type="entry name" value="C_P_lyase_phnF"/>
    <property type="match status" value="1"/>
</dbReference>
<dbReference type="SMART" id="SM00866">
    <property type="entry name" value="UTRA"/>
    <property type="match status" value="1"/>
</dbReference>
<evidence type="ECO:0000256" key="3">
    <source>
        <dbReference type="ARBA" id="ARBA00023163"/>
    </source>
</evidence>
<keyword evidence="2" id="KW-0238">DNA-binding</keyword>
<name>A0AAW9ST85_9RHOB</name>
<organism evidence="5 6">
    <name type="scientific">Ponticoccus litoralis</name>
    <dbReference type="NCBI Taxonomy" id="422297"/>
    <lineage>
        <taxon>Bacteria</taxon>
        <taxon>Pseudomonadati</taxon>
        <taxon>Pseudomonadota</taxon>
        <taxon>Alphaproteobacteria</taxon>
        <taxon>Rhodobacterales</taxon>
        <taxon>Roseobacteraceae</taxon>
        <taxon>Ponticoccus</taxon>
    </lineage>
</organism>
<dbReference type="EMBL" id="JBDNCH010000004">
    <property type="protein sequence ID" value="MEN9063062.1"/>
    <property type="molecule type" value="Genomic_DNA"/>
</dbReference>
<dbReference type="Pfam" id="PF00392">
    <property type="entry name" value="GntR"/>
    <property type="match status" value="1"/>
</dbReference>
<dbReference type="PROSITE" id="PS50949">
    <property type="entry name" value="HTH_GNTR"/>
    <property type="match status" value="1"/>
</dbReference>
<dbReference type="CDD" id="cd07377">
    <property type="entry name" value="WHTH_GntR"/>
    <property type="match status" value="1"/>
</dbReference>
<dbReference type="InterPro" id="IPR011663">
    <property type="entry name" value="UTRA"/>
</dbReference>
<evidence type="ECO:0000259" key="4">
    <source>
        <dbReference type="PROSITE" id="PS50949"/>
    </source>
</evidence>
<dbReference type="PANTHER" id="PTHR44846">
    <property type="entry name" value="MANNOSYL-D-GLYCERATE TRANSPORT/METABOLISM SYSTEM REPRESSOR MNGR-RELATED"/>
    <property type="match status" value="1"/>
</dbReference>
<evidence type="ECO:0000256" key="1">
    <source>
        <dbReference type="ARBA" id="ARBA00023015"/>
    </source>
</evidence>
<evidence type="ECO:0000313" key="5">
    <source>
        <dbReference type="EMBL" id="MEN9063062.1"/>
    </source>
</evidence>
<sequence>MGPQDWKKVEALLRKQIEAQQLKPGTALPSLNALARTHGVSRHAARRAIERLRETGHVQSWHGRGSYVCEPQVVYQISSRTRFCVNIQRIGRGGGTCCLSTGQVRATGFVAKGLGLRSGDPVLRATLLREIDGRPAMFARHYYAPAKFAGILDILEAGGSVTEALAAFKVTDFRRDETTIATRLPRPTESMALEIGRAQPVLVTRGVNIDKYGARIEVSEAVCRGDVVTLAV</sequence>
<dbReference type="GO" id="GO:0003700">
    <property type="term" value="F:DNA-binding transcription factor activity"/>
    <property type="evidence" value="ECO:0007669"/>
    <property type="project" value="InterPro"/>
</dbReference>
<dbReference type="InterPro" id="IPR012702">
    <property type="entry name" value="CP_lyase_PhnF"/>
</dbReference>
<dbReference type="InterPro" id="IPR028978">
    <property type="entry name" value="Chorismate_lyase_/UTRA_dom_sf"/>
</dbReference>
<dbReference type="InterPro" id="IPR000524">
    <property type="entry name" value="Tscrpt_reg_HTH_GntR"/>
</dbReference>
<gene>
    <name evidence="5" type="primary">phnF</name>
    <name evidence="5" type="ORF">ABFB10_20855</name>
</gene>
<dbReference type="RefSeq" id="WP_347168170.1">
    <property type="nucleotide sequence ID" value="NZ_JBDNCH010000004.1"/>
</dbReference>
<dbReference type="GO" id="GO:0003677">
    <property type="term" value="F:DNA binding"/>
    <property type="evidence" value="ECO:0007669"/>
    <property type="project" value="UniProtKB-KW"/>
</dbReference>
<keyword evidence="6" id="KW-1185">Reference proteome</keyword>
<protein>
    <submittedName>
        <fullName evidence="5">Phosphonate metabolism transcriptional regulator PhnF</fullName>
    </submittedName>
</protein>
<dbReference type="PANTHER" id="PTHR44846:SF17">
    <property type="entry name" value="GNTR-FAMILY TRANSCRIPTIONAL REGULATOR"/>
    <property type="match status" value="1"/>
</dbReference>
<proteinExistence type="predicted"/>
<reference evidence="5 6" key="1">
    <citation type="submission" date="2024-05" db="EMBL/GenBank/DDBJ databases">
        <title>Genome sequence of Ponticoccus litoralis KCCM 90028.</title>
        <authorList>
            <person name="Kim J.M."/>
            <person name="Lee J.K."/>
            <person name="Choi B.J."/>
            <person name="Bayburt H."/>
            <person name="Baek J.H."/>
            <person name="Jeon C.O."/>
        </authorList>
    </citation>
    <scope>NUCLEOTIDE SEQUENCE [LARGE SCALE GENOMIC DNA]</scope>
    <source>
        <strain evidence="5 6">KCCM 90028</strain>
    </source>
</reference>
<dbReference type="Pfam" id="PF07702">
    <property type="entry name" value="UTRA"/>
    <property type="match status" value="1"/>
</dbReference>
<dbReference type="InterPro" id="IPR050679">
    <property type="entry name" value="Bact_HTH_transcr_reg"/>
</dbReference>
<accession>A0AAW9ST85</accession>
<dbReference type="SUPFAM" id="SSF46785">
    <property type="entry name" value="Winged helix' DNA-binding domain"/>
    <property type="match status" value="1"/>
</dbReference>
<keyword evidence="3" id="KW-0804">Transcription</keyword>
<keyword evidence="1" id="KW-0805">Transcription regulation</keyword>
<dbReference type="Gene3D" id="1.10.10.10">
    <property type="entry name" value="Winged helix-like DNA-binding domain superfamily/Winged helix DNA-binding domain"/>
    <property type="match status" value="1"/>
</dbReference>
<dbReference type="InterPro" id="IPR036388">
    <property type="entry name" value="WH-like_DNA-bd_sf"/>
</dbReference>
<feature type="domain" description="HTH gntR-type" evidence="4">
    <location>
        <begin position="3"/>
        <end position="71"/>
    </location>
</feature>
<dbReference type="GO" id="GO:0045892">
    <property type="term" value="P:negative regulation of DNA-templated transcription"/>
    <property type="evidence" value="ECO:0007669"/>
    <property type="project" value="TreeGrafter"/>
</dbReference>
<dbReference type="AlphaFoldDB" id="A0AAW9ST85"/>
<evidence type="ECO:0000313" key="6">
    <source>
        <dbReference type="Proteomes" id="UP001428774"/>
    </source>
</evidence>
<dbReference type="SUPFAM" id="SSF64288">
    <property type="entry name" value="Chorismate lyase-like"/>
    <property type="match status" value="1"/>
</dbReference>
<dbReference type="Gene3D" id="3.40.1410.10">
    <property type="entry name" value="Chorismate lyase-like"/>
    <property type="match status" value="1"/>
</dbReference>
<comment type="caution">
    <text evidence="5">The sequence shown here is derived from an EMBL/GenBank/DDBJ whole genome shotgun (WGS) entry which is preliminary data.</text>
</comment>
<dbReference type="SMART" id="SM00345">
    <property type="entry name" value="HTH_GNTR"/>
    <property type="match status" value="1"/>
</dbReference>